<comment type="caution">
    <text evidence="1">The sequence shown here is derived from an EMBL/GenBank/DDBJ whole genome shotgun (WGS) entry which is preliminary data.</text>
</comment>
<protein>
    <submittedName>
        <fullName evidence="1">Uncharacterized protein</fullName>
    </submittedName>
</protein>
<organism evidence="1 2">
    <name type="scientific">Acinetobacter geminorum</name>
    <dbReference type="NCBI Taxonomy" id="2730922"/>
    <lineage>
        <taxon>Bacteria</taxon>
        <taxon>Pseudomonadati</taxon>
        <taxon>Pseudomonadota</taxon>
        <taxon>Gammaproteobacteria</taxon>
        <taxon>Moraxellales</taxon>
        <taxon>Moraxellaceae</taxon>
        <taxon>Acinetobacter</taxon>
    </lineage>
</organism>
<keyword evidence="2" id="KW-1185">Reference proteome</keyword>
<name>A0ABT8ZFF6_9GAMM</name>
<dbReference type="RefSeq" id="WP_284104513.1">
    <property type="nucleotide sequence ID" value="NZ_JAUPID010000026.1"/>
</dbReference>
<dbReference type="Proteomes" id="UP001175780">
    <property type="component" value="Unassembled WGS sequence"/>
</dbReference>
<evidence type="ECO:0000313" key="1">
    <source>
        <dbReference type="EMBL" id="MDO7363067.1"/>
    </source>
</evidence>
<proteinExistence type="predicted"/>
<sequence>MTILTSFMPNKHILFSNSLLAVAGLLRSKLAVRSLTIDELWLTIKHDNSIIKPDFTEVILAINILYAIQQLTLNDYSELVLKPISSAEIANEVD</sequence>
<gene>
    <name evidence="1" type="ORF">Q5X34_15480</name>
</gene>
<evidence type="ECO:0000313" key="2">
    <source>
        <dbReference type="Proteomes" id="UP001175780"/>
    </source>
</evidence>
<accession>A0ABT8ZFF6</accession>
<dbReference type="Pfam" id="PF20293">
    <property type="entry name" value="MC6"/>
    <property type="match status" value="1"/>
</dbReference>
<dbReference type="InterPro" id="IPR046897">
    <property type="entry name" value="ABC-3C_MC6"/>
</dbReference>
<reference evidence="1" key="1">
    <citation type="submission" date="2023-07" db="EMBL/GenBank/DDBJ databases">
        <title>Whole genome sequencing of environmental Acinetobacter calcoaceticus-baumannii complex from non-hospital environment.</title>
        <authorList>
            <person name="Wee S.K."/>
            <person name="Khoo E.Z.Y."/>
            <person name="Mohammad T.A.-H."/>
            <person name="Tan S.E.K."/>
            <person name="Yap E.P.H."/>
        </authorList>
    </citation>
    <scope>NUCLEOTIDE SEQUENCE</scope>
    <source>
        <strain evidence="1">PUMA0118</strain>
    </source>
</reference>
<dbReference type="EMBL" id="JAUPID010000026">
    <property type="protein sequence ID" value="MDO7363067.1"/>
    <property type="molecule type" value="Genomic_DNA"/>
</dbReference>